<dbReference type="Proteomes" id="UP000527355">
    <property type="component" value="Unassembled WGS sequence"/>
</dbReference>
<name>A0A7J7Z5Q2_MYOMY</name>
<protein>
    <submittedName>
        <fullName evidence="1">Uncharacterized protein</fullName>
    </submittedName>
</protein>
<keyword evidence="2" id="KW-1185">Reference proteome</keyword>
<evidence type="ECO:0000313" key="2">
    <source>
        <dbReference type="Proteomes" id="UP000527355"/>
    </source>
</evidence>
<dbReference type="EMBL" id="JABWUV010000003">
    <property type="protein sequence ID" value="KAF6369030.1"/>
    <property type="molecule type" value="Genomic_DNA"/>
</dbReference>
<proteinExistence type="predicted"/>
<comment type="caution">
    <text evidence="1">The sequence shown here is derived from an EMBL/GenBank/DDBJ whole genome shotgun (WGS) entry which is preliminary data.</text>
</comment>
<reference evidence="1 2" key="1">
    <citation type="journal article" date="2020" name="Nature">
        <title>Six reference-quality genomes reveal evolution of bat adaptations.</title>
        <authorList>
            <person name="Jebb D."/>
            <person name="Huang Z."/>
            <person name="Pippel M."/>
            <person name="Hughes G.M."/>
            <person name="Lavrichenko K."/>
            <person name="Devanna P."/>
            <person name="Winkler S."/>
            <person name="Jermiin L.S."/>
            <person name="Skirmuntt E.C."/>
            <person name="Katzourakis A."/>
            <person name="Burkitt-Gray L."/>
            <person name="Ray D.A."/>
            <person name="Sullivan K.A.M."/>
            <person name="Roscito J.G."/>
            <person name="Kirilenko B.M."/>
            <person name="Davalos L.M."/>
            <person name="Corthals A.P."/>
            <person name="Power M.L."/>
            <person name="Jones G."/>
            <person name="Ransome R.D."/>
            <person name="Dechmann D.K.N."/>
            <person name="Locatelli A.G."/>
            <person name="Puechmaille S.J."/>
            <person name="Fedrigo O."/>
            <person name="Jarvis E.D."/>
            <person name="Hiller M."/>
            <person name="Vernes S.C."/>
            <person name="Myers E.W."/>
            <person name="Teeling E.C."/>
        </authorList>
    </citation>
    <scope>NUCLEOTIDE SEQUENCE [LARGE SCALE GENOMIC DNA]</scope>
    <source>
        <strain evidence="1">MMyoMyo1</strain>
        <tissue evidence="1">Flight muscle</tissue>
    </source>
</reference>
<sequence length="130" mass="14221">MRSVTPRCPLPAGPAPAAFTPLTGPASRGCGFVCHLCRGGGRGGKRRQRRRKLYYEFRTWRQSLFGTAACLPGDVGWQPDPPKTQTEPVQPQDRRLEIIARLGSLRLLPLSPSISSAHRAAGVYIRLGTD</sequence>
<organism evidence="1 2">
    <name type="scientific">Myotis myotis</name>
    <name type="common">Greater mouse-eared bat</name>
    <name type="synonym">Vespertilio myotis</name>
    <dbReference type="NCBI Taxonomy" id="51298"/>
    <lineage>
        <taxon>Eukaryota</taxon>
        <taxon>Metazoa</taxon>
        <taxon>Chordata</taxon>
        <taxon>Craniata</taxon>
        <taxon>Vertebrata</taxon>
        <taxon>Euteleostomi</taxon>
        <taxon>Mammalia</taxon>
        <taxon>Eutheria</taxon>
        <taxon>Laurasiatheria</taxon>
        <taxon>Chiroptera</taxon>
        <taxon>Yangochiroptera</taxon>
        <taxon>Vespertilionidae</taxon>
        <taxon>Myotis</taxon>
    </lineage>
</organism>
<gene>
    <name evidence="1" type="ORF">mMyoMyo1_010436</name>
</gene>
<accession>A0A7J7Z5Q2</accession>
<evidence type="ECO:0000313" key="1">
    <source>
        <dbReference type="EMBL" id="KAF6369030.1"/>
    </source>
</evidence>
<dbReference type="AlphaFoldDB" id="A0A7J7Z5Q2"/>